<comment type="caution">
    <text evidence="1">The sequence shown here is derived from an EMBL/GenBank/DDBJ whole genome shotgun (WGS) entry which is preliminary data.</text>
</comment>
<gene>
    <name evidence="1" type="ORF">GWI33_005160</name>
</gene>
<protein>
    <submittedName>
        <fullName evidence="1">Uncharacterized protein</fullName>
    </submittedName>
</protein>
<name>A0A834IH88_RHYFE</name>
<proteinExistence type="predicted"/>
<organism evidence="1 2">
    <name type="scientific">Rhynchophorus ferrugineus</name>
    <name type="common">Red palm weevil</name>
    <name type="synonym">Curculio ferrugineus</name>
    <dbReference type="NCBI Taxonomy" id="354439"/>
    <lineage>
        <taxon>Eukaryota</taxon>
        <taxon>Metazoa</taxon>
        <taxon>Ecdysozoa</taxon>
        <taxon>Arthropoda</taxon>
        <taxon>Hexapoda</taxon>
        <taxon>Insecta</taxon>
        <taxon>Pterygota</taxon>
        <taxon>Neoptera</taxon>
        <taxon>Endopterygota</taxon>
        <taxon>Coleoptera</taxon>
        <taxon>Polyphaga</taxon>
        <taxon>Cucujiformia</taxon>
        <taxon>Curculionidae</taxon>
        <taxon>Dryophthorinae</taxon>
        <taxon>Rhynchophorus</taxon>
    </lineage>
</organism>
<evidence type="ECO:0000313" key="1">
    <source>
        <dbReference type="EMBL" id="KAF7281102.1"/>
    </source>
</evidence>
<evidence type="ECO:0000313" key="2">
    <source>
        <dbReference type="Proteomes" id="UP000625711"/>
    </source>
</evidence>
<dbReference type="OrthoDB" id="6777076at2759"/>
<reference evidence="1" key="1">
    <citation type="submission" date="2020-08" db="EMBL/GenBank/DDBJ databases">
        <title>Genome sequencing and assembly of the red palm weevil Rhynchophorus ferrugineus.</title>
        <authorList>
            <person name="Dias G.B."/>
            <person name="Bergman C.M."/>
            <person name="Manee M."/>
        </authorList>
    </citation>
    <scope>NUCLEOTIDE SEQUENCE</scope>
    <source>
        <strain evidence="1">AA-2017</strain>
        <tissue evidence="1">Whole larva</tissue>
    </source>
</reference>
<dbReference type="Proteomes" id="UP000625711">
    <property type="component" value="Unassembled WGS sequence"/>
</dbReference>
<accession>A0A834IH88</accession>
<sequence>MMPATFILYCSWHVERTGKNNLNRIPSKEKQIVVYNQLRTALHETDQQALAEMHGNFLASLLKEPGTCAFYDYFMKNYTSNVTNWSYCHRRNSGLNTNMLIEWIHRTIKYIYLKGKHNKRPDVALQDITKFSRNKLLGQIIAESKRKANSNINQQTTLEFIYNNENIGSCSCSTVESSQESILGSCENRGNKKGRSEDSYYPIAKIKVEKTSQLKDLTESLQSVKPKIQDLGRRLKEYKDKTGQYPQPMTVISTTPLRRDTQNVNFHSQGTSDLNYDENSDVTTKVDVTKNAEHDSFEKLEAVLEERWDESTYRITDMVEESPLATAEAIPKVVLVEPDDVQRSISRPT</sequence>
<dbReference type="EMBL" id="JAACXV010000259">
    <property type="protein sequence ID" value="KAF7281102.1"/>
    <property type="molecule type" value="Genomic_DNA"/>
</dbReference>
<keyword evidence="2" id="KW-1185">Reference proteome</keyword>
<dbReference type="AlphaFoldDB" id="A0A834IH88"/>